<gene>
    <name evidence="1" type="ORF">PGIGA_G00251250</name>
</gene>
<reference evidence="1 2" key="1">
    <citation type="journal article" date="2022" name="bioRxiv">
        <title>An ancient truncated duplication of the anti-Mullerian hormone receptor type 2 gene is a potential conserved master sex determinant in the Pangasiidae catfish family.</title>
        <authorList>
            <person name="Wen M."/>
            <person name="Pan Q."/>
            <person name="Jouanno E."/>
            <person name="Montfort J."/>
            <person name="Zahm M."/>
            <person name="Cabau C."/>
            <person name="Klopp C."/>
            <person name="Iampietro C."/>
            <person name="Roques C."/>
            <person name="Bouchez O."/>
            <person name="Castinel A."/>
            <person name="Donnadieu C."/>
            <person name="Parrinello H."/>
            <person name="Poncet C."/>
            <person name="Belmonte E."/>
            <person name="Gautier V."/>
            <person name="Avarre J.-C."/>
            <person name="Dugue R."/>
            <person name="Gustiano R."/>
            <person name="Ha T.T.T."/>
            <person name="Campet M."/>
            <person name="Sriphairoj K."/>
            <person name="Ribolli J."/>
            <person name="de Almeida F.L."/>
            <person name="Desvignes T."/>
            <person name="Postlethwait J.H."/>
            <person name="Bucao C.F."/>
            <person name="Robinson-Rechavi M."/>
            <person name="Bobe J."/>
            <person name="Herpin A."/>
            <person name="Guiguen Y."/>
        </authorList>
    </citation>
    <scope>NUCLEOTIDE SEQUENCE [LARGE SCALE GENOMIC DNA]</scope>
    <source>
        <strain evidence="1">YG-Dec2019</strain>
    </source>
</reference>
<dbReference type="Proteomes" id="UP000829447">
    <property type="component" value="Linkage Group LG9"/>
</dbReference>
<keyword evidence="2" id="KW-1185">Reference proteome</keyword>
<evidence type="ECO:0000313" key="1">
    <source>
        <dbReference type="EMBL" id="MCI4381413.1"/>
    </source>
</evidence>
<dbReference type="EMBL" id="CM040462">
    <property type="protein sequence ID" value="MCI4381413.1"/>
    <property type="molecule type" value="Genomic_DNA"/>
</dbReference>
<organism evidence="1 2">
    <name type="scientific">Pangasianodon gigas</name>
    <name type="common">Mekong giant catfish</name>
    <name type="synonym">Pangasius gigas</name>
    <dbReference type="NCBI Taxonomy" id="30993"/>
    <lineage>
        <taxon>Eukaryota</taxon>
        <taxon>Metazoa</taxon>
        <taxon>Chordata</taxon>
        <taxon>Craniata</taxon>
        <taxon>Vertebrata</taxon>
        <taxon>Euteleostomi</taxon>
        <taxon>Actinopterygii</taxon>
        <taxon>Neopterygii</taxon>
        <taxon>Teleostei</taxon>
        <taxon>Ostariophysi</taxon>
        <taxon>Siluriformes</taxon>
        <taxon>Pangasiidae</taxon>
        <taxon>Pangasianodon</taxon>
    </lineage>
</organism>
<accession>A0ACC5WQQ5</accession>
<comment type="caution">
    <text evidence="1">The sequence shown here is derived from an EMBL/GenBank/DDBJ whole genome shotgun (WGS) entry which is preliminary data.</text>
</comment>
<sequence length="373" mass="44419">MKSECPVGRRPILLVLVTLLSFEGLFYILYTPSGGSQLCSDETSNHNFARDEEVEEEEEGEEARRPADWRRKQDHDTVVLIWRWPFGHRVKPGSCSEMFNIAGCRLTDDRSEYDKVHGVMFHHRDIHSNISELLRMRRPPLQKWVWMNMESPANSQRQARLDGLFNLTASYRRDSDVWVPYGRIVEASEEDETFQIPPKDKLVCWIVNNWDTHFKRVRYFYELRKHVPIRTYGGAFERKLSLEEYYKIMSSCKFYLSFENSIHRDYFTEKLFNPLKVGTVPVVLGPPRENYEDFIPADSFIHVDDFKSPQELAKHLIFLDQNQKLYEQFFTWRQHFTAKGSYFGLEHACRICDHIKRNKGYRVFNNLSKWYWG</sequence>
<proteinExistence type="predicted"/>
<protein>
    <submittedName>
        <fullName evidence="1">Uncharacterized protein</fullName>
    </submittedName>
</protein>
<name>A0ACC5WQQ5_PANGG</name>
<evidence type="ECO:0000313" key="2">
    <source>
        <dbReference type="Proteomes" id="UP000829447"/>
    </source>
</evidence>